<evidence type="ECO:0000256" key="2">
    <source>
        <dbReference type="ARBA" id="ARBA00022857"/>
    </source>
</evidence>
<dbReference type="SUPFAM" id="SSF48179">
    <property type="entry name" value="6-phosphogluconate dehydrogenase C-terminal domain-like"/>
    <property type="match status" value="1"/>
</dbReference>
<dbReference type="GO" id="GO:0008677">
    <property type="term" value="F:2-dehydropantoate 2-reductase activity"/>
    <property type="evidence" value="ECO:0007669"/>
    <property type="project" value="UniProtKB-EC"/>
</dbReference>
<proteinExistence type="inferred from homology"/>
<dbReference type="EC" id="1.1.1.169" evidence="6"/>
<dbReference type="InterPro" id="IPR013332">
    <property type="entry name" value="KPR_N"/>
</dbReference>
<dbReference type="PANTHER" id="PTHR21708">
    <property type="entry name" value="PROBABLE 2-DEHYDROPANTOATE 2-REDUCTASE"/>
    <property type="match status" value="1"/>
</dbReference>
<name>A0A1J5RR11_9ZZZZ</name>
<comment type="caution">
    <text evidence="6">The sequence shown here is derived from an EMBL/GenBank/DDBJ whole genome shotgun (WGS) entry which is preliminary data.</text>
</comment>
<dbReference type="Pfam" id="PF02558">
    <property type="entry name" value="ApbA"/>
    <property type="match status" value="1"/>
</dbReference>
<dbReference type="EMBL" id="MLJW01000115">
    <property type="protein sequence ID" value="OIQ98736.1"/>
    <property type="molecule type" value="Genomic_DNA"/>
</dbReference>
<dbReference type="InterPro" id="IPR036291">
    <property type="entry name" value="NAD(P)-bd_dom_sf"/>
</dbReference>
<evidence type="ECO:0000259" key="4">
    <source>
        <dbReference type="Pfam" id="PF02558"/>
    </source>
</evidence>
<keyword evidence="3 6" id="KW-0560">Oxidoreductase</keyword>
<dbReference type="SUPFAM" id="SSF51735">
    <property type="entry name" value="NAD(P)-binding Rossmann-fold domains"/>
    <property type="match status" value="1"/>
</dbReference>
<feature type="domain" description="Ketopantoate reductase C-terminal" evidence="5">
    <location>
        <begin position="197"/>
        <end position="317"/>
    </location>
</feature>
<reference evidence="6" key="1">
    <citation type="submission" date="2016-10" db="EMBL/GenBank/DDBJ databases">
        <title>Sequence of Gallionella enrichment culture.</title>
        <authorList>
            <person name="Poehlein A."/>
            <person name="Muehling M."/>
            <person name="Daniel R."/>
        </authorList>
    </citation>
    <scope>NUCLEOTIDE SEQUENCE</scope>
</reference>
<keyword evidence="2" id="KW-0521">NADP</keyword>
<dbReference type="AlphaFoldDB" id="A0A1J5RR11"/>
<dbReference type="PANTHER" id="PTHR21708:SF45">
    <property type="entry name" value="2-DEHYDROPANTOATE 2-REDUCTASE"/>
    <property type="match status" value="1"/>
</dbReference>
<organism evidence="6">
    <name type="scientific">mine drainage metagenome</name>
    <dbReference type="NCBI Taxonomy" id="410659"/>
    <lineage>
        <taxon>unclassified sequences</taxon>
        <taxon>metagenomes</taxon>
        <taxon>ecological metagenomes</taxon>
    </lineage>
</organism>
<dbReference type="InterPro" id="IPR013752">
    <property type="entry name" value="KPA_reductase"/>
</dbReference>
<protein>
    <submittedName>
        <fullName evidence="6">Putative 2-dehydropantoate 2-reductase</fullName>
        <ecNumber evidence="6">1.1.1.169</ecNumber>
    </submittedName>
</protein>
<dbReference type="Gene3D" id="3.40.50.720">
    <property type="entry name" value="NAD(P)-binding Rossmann-like Domain"/>
    <property type="match status" value="1"/>
</dbReference>
<dbReference type="Pfam" id="PF08546">
    <property type="entry name" value="ApbA_C"/>
    <property type="match status" value="1"/>
</dbReference>
<sequence length="334" mass="35879">MKICIVGAGSIGGLLGVKLAQAGEEVTLIARGAHLAAIREHGMKLIAEDGTESVVRLRATERIAEAGLQDLVVLGMKAHQVAAVVHELPALYHEQTTVLTAQNGIPWWYFMKHGGAYEGHCLESVDPGGVIAANLPVDRVLGSVVYPAAEIVAPGVLHHIEGNRFSVGEIDGTETPRLLALAETLRRAGFKAPLLTDIRSEIWTKLWGNLSFNPISALSHATLVDICRFPLTRDLLAKMMSEAQAVGEKLGIRFRVSLEKRIAGAEAVGRHKTSMLQDVEAGRAPEIAALIGSVVELGRITDLPTPHIDAIYAAVSLLARTLQEQHGRLRIEAI</sequence>
<dbReference type="NCBIfam" id="NF005089">
    <property type="entry name" value="PRK06522.1-4"/>
    <property type="match status" value="1"/>
</dbReference>
<gene>
    <name evidence="6" type="primary">panE_4</name>
    <name evidence="6" type="ORF">GALL_192370</name>
</gene>
<feature type="domain" description="Ketopantoate reductase N-terminal" evidence="4">
    <location>
        <begin position="3"/>
        <end position="171"/>
    </location>
</feature>
<dbReference type="InterPro" id="IPR051402">
    <property type="entry name" value="KPR-Related"/>
</dbReference>
<evidence type="ECO:0000259" key="5">
    <source>
        <dbReference type="Pfam" id="PF08546"/>
    </source>
</evidence>
<accession>A0A1J5RR11</accession>
<dbReference type="FunFam" id="3.40.50.720:FF:000307">
    <property type="entry name" value="2-dehydropantoate 2-reductase"/>
    <property type="match status" value="1"/>
</dbReference>
<dbReference type="InterPro" id="IPR013328">
    <property type="entry name" value="6PGD_dom2"/>
</dbReference>
<dbReference type="FunFam" id="1.10.1040.10:FF:000017">
    <property type="entry name" value="2-dehydropantoate 2-reductase"/>
    <property type="match status" value="1"/>
</dbReference>
<evidence type="ECO:0000313" key="6">
    <source>
        <dbReference type="EMBL" id="OIQ98736.1"/>
    </source>
</evidence>
<dbReference type="GO" id="GO:0005737">
    <property type="term" value="C:cytoplasm"/>
    <property type="evidence" value="ECO:0007669"/>
    <property type="project" value="TreeGrafter"/>
</dbReference>
<evidence type="ECO:0000256" key="3">
    <source>
        <dbReference type="ARBA" id="ARBA00023002"/>
    </source>
</evidence>
<comment type="similarity">
    <text evidence="1">Belongs to the ketopantoate reductase family.</text>
</comment>
<dbReference type="Gene3D" id="1.10.1040.10">
    <property type="entry name" value="N-(1-d-carboxylethyl)-l-norvaline Dehydrogenase, domain 2"/>
    <property type="match status" value="1"/>
</dbReference>
<dbReference type="InterPro" id="IPR008927">
    <property type="entry name" value="6-PGluconate_DH-like_C_sf"/>
</dbReference>
<evidence type="ECO:0000256" key="1">
    <source>
        <dbReference type="ARBA" id="ARBA00007870"/>
    </source>
</evidence>